<feature type="region of interest" description="Disordered" evidence="4">
    <location>
        <begin position="732"/>
        <end position="762"/>
    </location>
</feature>
<feature type="chain" id="PRO_5018211179" description="DUF7908 domain-containing protein" evidence="6">
    <location>
        <begin position="24"/>
        <end position="2472"/>
    </location>
</feature>
<dbReference type="PANTHER" id="PTHR24123:SF33">
    <property type="entry name" value="PROTEIN HOS4"/>
    <property type="match status" value="1"/>
</dbReference>
<keyword evidence="2 3" id="KW-0040">ANK repeat</keyword>
<dbReference type="Proteomes" id="UP000277212">
    <property type="component" value="Unassembled WGS sequence"/>
</dbReference>
<evidence type="ECO:0000313" key="9">
    <source>
        <dbReference type="Proteomes" id="UP000277212"/>
    </source>
</evidence>
<feature type="repeat" description="ANK" evidence="3">
    <location>
        <begin position="1254"/>
        <end position="1287"/>
    </location>
</feature>
<organism evidence="8 9">
    <name type="scientific">Fusarium kuroshium</name>
    <dbReference type="NCBI Taxonomy" id="2010991"/>
    <lineage>
        <taxon>Eukaryota</taxon>
        <taxon>Fungi</taxon>
        <taxon>Dikarya</taxon>
        <taxon>Ascomycota</taxon>
        <taxon>Pezizomycotina</taxon>
        <taxon>Sordariomycetes</taxon>
        <taxon>Hypocreomycetidae</taxon>
        <taxon>Hypocreales</taxon>
        <taxon>Nectriaceae</taxon>
        <taxon>Fusarium</taxon>
        <taxon>Fusarium solani species complex</taxon>
    </lineage>
</organism>
<dbReference type="PANTHER" id="PTHR24123">
    <property type="entry name" value="ANKYRIN REPEAT-CONTAINING"/>
    <property type="match status" value="1"/>
</dbReference>
<dbReference type="SUPFAM" id="SSF48403">
    <property type="entry name" value="Ankyrin repeat"/>
    <property type="match status" value="2"/>
</dbReference>
<keyword evidence="5" id="KW-1133">Transmembrane helix</keyword>
<feature type="region of interest" description="Disordered" evidence="4">
    <location>
        <begin position="579"/>
        <end position="621"/>
    </location>
</feature>
<feature type="region of interest" description="Disordered" evidence="4">
    <location>
        <begin position="802"/>
        <end position="834"/>
    </location>
</feature>
<evidence type="ECO:0000313" key="8">
    <source>
        <dbReference type="EMBL" id="RMJ15122.1"/>
    </source>
</evidence>
<name>A0A3M2SD48_9HYPO</name>
<dbReference type="EMBL" id="NKUJ01000070">
    <property type="protein sequence ID" value="RMJ15122.1"/>
    <property type="molecule type" value="Genomic_DNA"/>
</dbReference>
<feature type="region of interest" description="Disordered" evidence="4">
    <location>
        <begin position="1164"/>
        <end position="1223"/>
    </location>
</feature>
<evidence type="ECO:0000256" key="6">
    <source>
        <dbReference type="SAM" id="SignalP"/>
    </source>
</evidence>
<feature type="domain" description="DUF7908" evidence="7">
    <location>
        <begin position="1897"/>
        <end position="2024"/>
    </location>
</feature>
<feature type="compositionally biased region" description="Acidic residues" evidence="4">
    <location>
        <begin position="807"/>
        <end position="830"/>
    </location>
</feature>
<dbReference type="STRING" id="2010991.A0A3M2SD48"/>
<dbReference type="Gene3D" id="2.60.120.920">
    <property type="match status" value="1"/>
</dbReference>
<feature type="compositionally biased region" description="Low complexity" evidence="4">
    <location>
        <begin position="2161"/>
        <end position="2181"/>
    </location>
</feature>
<dbReference type="Pfam" id="PF12796">
    <property type="entry name" value="Ank_2"/>
    <property type="match status" value="3"/>
</dbReference>
<feature type="transmembrane region" description="Helical" evidence="5">
    <location>
        <begin position="320"/>
        <end position="343"/>
    </location>
</feature>
<feature type="compositionally biased region" description="Low complexity" evidence="4">
    <location>
        <begin position="2037"/>
        <end position="2073"/>
    </location>
</feature>
<feature type="region of interest" description="Disordered" evidence="4">
    <location>
        <begin position="2161"/>
        <end position="2377"/>
    </location>
</feature>
<feature type="repeat" description="ANK" evidence="3">
    <location>
        <begin position="1288"/>
        <end position="1310"/>
    </location>
</feature>
<dbReference type="PROSITE" id="PS50297">
    <property type="entry name" value="ANK_REP_REGION"/>
    <property type="match status" value="1"/>
</dbReference>
<keyword evidence="5" id="KW-0812">Transmembrane</keyword>
<evidence type="ECO:0000256" key="3">
    <source>
        <dbReference type="PROSITE-ProRule" id="PRU00023"/>
    </source>
</evidence>
<dbReference type="OrthoDB" id="194358at2759"/>
<dbReference type="Pfam" id="PF25485">
    <property type="entry name" value="DUF7908"/>
    <property type="match status" value="1"/>
</dbReference>
<keyword evidence="9" id="KW-1185">Reference proteome</keyword>
<sequence>MLQRSATGVRLLLLAVLVTPVAAADDAEFAFNLLTDVAPILALFGDAFAKQFMSESLTWVDNLIFAMVPLGIITAITAAIRVQGMQVAKAFVGRARENRALAEIELMSSTSGEVCELFNGNSIVRAMGKPKIEQFLIFPNEYDALEKEYKRSDGAGEEPEDKSCGIHSLRTATSREPGESKLMECKPYSGHSVTVIQECSGSVLAFPRRVWRNPLSTIKSIFRSASPTPPGDEKGAETALTESGHPPLPSQAEPALSGPPNLQLNLSSDHFDKNTLKKRHELILAAVAAVLLQVGLIVIATTTTYHLNPESSSLFEIKAYGFPCYAVGSVFLSIGTGICSFIVEHSTIKHSWEAVNRAGPKTDGEKAKPQYNAPRLVWVQRYQTVNDQSFKGYVILAGPKRRVITSRRDDDIGKNHLSDGSASRGSYSRNDGENEGFWQWLTVGAALSAGLGFIAQFMGLRGLAFPCSIAQLGAIFIMALIRASIRRRLGRVPAHCPALEGYELDFLATQLVFDPGVRASHQPRKGEENYGGDKLPSDFCRWKVRTADPKQQNAFFVQSTPTSEQESENGVTISELAQQHNTTPESEQQHSGATSKSAQQHRSTASHKSTAGRDSETPSSQQLIRVRERLGDLCHFASKSTEGALSLAQSIELFMNSFSPLSKDKREYQRAFSQMNWQIEVTKFTSTSMSGDLDTVKIPVERKNSDGKWHVNVAKIDAVLSLWMATIEARKAKDAKDAQQQRDARRGLGNGRHSDDLSPDWRRTKVGDDSRCSFGRIIGDNLDDEVLKRDISWWVDSIVAEQSDPTVEGDDDGSDYDSDEGSDDGSDDGSDAWGNERLWSRARSSDIDLVIGFNGNKSHTEPARELGITSNDCLHTILAQHLFASFMWTVVEFLPKNCLNPGIDEVQQEVEIEGPKAFESYNFAQTWLRPRLRHRQLTKVIRQMESYGLGSTTDILLCMIPALSSRSLLPNQAILKLMPRVGSGPGWVETAICHKKLLETIKTDRVSEKDQFSVAIVVASIEFLSFAHEPYDEQTEPPQDLDDELRAIAQKLLSPKFTTIMEKLAPVYRRQFRHRLLYNILQYPTGPVCGLDKNFAKNVLGFTPCHFWIFQIQYDDYTMFGHKEVAIELLEMGLRSDELDDVGKCPVDYFVQWWKENALESAAQSQYSNDSEVNDSSGNDSEASDSEANDSEANGSEANDASSNDSEINDFSRNGSEVNDSSSNVSKLEFRHANKESCDLFLNFAREPHCRYSNGKSFLHFAVQVASDENIRMLVCEKGFDIEARDNDGRTPLHYAILSGRPSVANTLINDLQAEPSAKDPHNTTAFMFAVQANLIGVAQALLDADPGSVNQFDDDKQSAIHYVRSREMVDFLILNGCNVLATSLDGRTALHTAIEREDDVALSLLELAGPGQVQTEPFDDKKESLLVTACRRGFSKIISGILERWPHLINTETALEERPPISWACQHGRSDIVAKLLQHEGSERVDVNKAERWNKYTPLHYAAVAEDCKILALLLEQPSAELDRETRTRETPLRLAVGHKCKDTARMLLQDHRTTPRERLRYIQEFTSSSSSVFHGLIGDILATFVDTSLILEYFVWLVDNKASLGAQKLIKKFVVDLKRGGWKKLKTPYHLAILLGDAEFLQILKEQNAPREGLDEDNWSLVDYVKRFDRDGTLTSLVDSLQPLDTNTEHKHREPTALICAFPESQIKVTSCTTEGHNNCSKVHDVEVIVGWEDSGWTSIRSGHSIPPCRKYFYFELEVLRCSASRMFGIGFCGSSIIDDEMPDTGQGFCTRNGKKLNMVNAFEGHEESFKYGTEDRTSFISESAGTSAVGLESSSVDTALTETQTDSRTLPFGSTTESLTDIMTPSLMSTTTNLNTAAFPTSSGIVEPPGRSVIFLVEIEGSDNQKRDISKRATGGFVGQDNPDVCTFAATYNLAEGQLFTGGVPVYYSGEEFKELGGDGPPVSGSITRTFDTDGWTLVFRNSELPNGEAGFCQDSSGQVYLTFTAEPSNCVPVTLAVYDVAQCQDGRLVGFDSSTTPEIVSETSTSPEVSSRSASSEESMTSEATISTEDNSLSSIQTEPSGRSSEASTFEASTTVSSEFIDASASTPSMQSSILSIDPTTETLSSIESEVLGSTIDTSTGSDSQPSSEVTGFASFSTFSSSEQTTPNTSTTTSDSSSEMDESETQATTTESSRKIDTTETEGTTTESSSENYTSTTEFSSETEATTTQSSFEVDTSTTEATTTTSQETTSADTTTTDLAMTTTSEFSSDIDTSSTEATTTTGSETTTSTTADTTTDATSTTALESSSEIYTSTTEPSSETETTTAQSSSEIDTSTTEETTTTSLETSTADTTTDLTTTTSSAPEPDECSTLSDPYNVGGFDFDLSCNTAVTSFGNSIGQAQANSFSQCVLFCAESPSCGGVQYHKSNMLCDGYTLITGTTGNNLFHVAIKLYPTTTTSAEPTTSIEP</sequence>
<gene>
    <name evidence="8" type="ORF">CDV36_005190</name>
</gene>
<keyword evidence="5" id="KW-0472">Membrane</keyword>
<proteinExistence type="predicted"/>
<feature type="region of interest" description="Disordered" evidence="4">
    <location>
        <begin position="222"/>
        <end position="259"/>
    </location>
</feature>
<feature type="compositionally biased region" description="Polar residues" evidence="4">
    <location>
        <begin position="579"/>
        <end position="609"/>
    </location>
</feature>
<accession>A0A3M2SD48</accession>
<feature type="compositionally biased region" description="Polar residues" evidence="4">
    <location>
        <begin position="1196"/>
        <end position="1223"/>
    </location>
</feature>
<evidence type="ECO:0000259" key="7">
    <source>
        <dbReference type="Pfam" id="PF25485"/>
    </source>
</evidence>
<dbReference type="SMART" id="SM00248">
    <property type="entry name" value="ANK"/>
    <property type="match status" value="9"/>
</dbReference>
<keyword evidence="6" id="KW-0732">Signal</keyword>
<feature type="transmembrane region" description="Helical" evidence="5">
    <location>
        <begin position="63"/>
        <end position="82"/>
    </location>
</feature>
<dbReference type="InterPro" id="IPR051165">
    <property type="entry name" value="Multifunctional_ANK_Repeat"/>
</dbReference>
<reference evidence="8 9" key="1">
    <citation type="submission" date="2017-06" db="EMBL/GenBank/DDBJ databases">
        <title>Comparative genomic analysis of Ambrosia Fusariam Clade fungi.</title>
        <authorList>
            <person name="Stajich J.E."/>
            <person name="Carrillo J."/>
            <person name="Kijimoto T."/>
            <person name="Eskalen A."/>
            <person name="O'Donnell K."/>
            <person name="Kasson M."/>
        </authorList>
    </citation>
    <scope>NUCLEOTIDE SEQUENCE [LARGE SCALE GENOMIC DNA]</scope>
    <source>
        <strain evidence="8">UCR3666</strain>
    </source>
</reference>
<dbReference type="InterPro" id="IPR043136">
    <property type="entry name" value="B30.2/SPRY_sf"/>
</dbReference>
<keyword evidence="1" id="KW-0677">Repeat</keyword>
<feature type="compositionally biased region" description="Low complexity" evidence="4">
    <location>
        <begin position="2205"/>
        <end position="2367"/>
    </location>
</feature>
<dbReference type="PROSITE" id="PS50088">
    <property type="entry name" value="ANK_REPEAT"/>
    <property type="match status" value="2"/>
</dbReference>
<dbReference type="InterPro" id="IPR057230">
    <property type="entry name" value="DUF7908"/>
</dbReference>
<evidence type="ECO:0000256" key="5">
    <source>
        <dbReference type="SAM" id="Phobius"/>
    </source>
</evidence>
<feature type="compositionally biased region" description="Polar residues" evidence="4">
    <location>
        <begin position="2074"/>
        <end position="2087"/>
    </location>
</feature>
<evidence type="ECO:0000256" key="2">
    <source>
        <dbReference type="ARBA" id="ARBA00023043"/>
    </source>
</evidence>
<dbReference type="Gene3D" id="1.25.40.20">
    <property type="entry name" value="Ankyrin repeat-containing domain"/>
    <property type="match status" value="2"/>
</dbReference>
<feature type="region of interest" description="Disordered" evidence="4">
    <location>
        <begin position="150"/>
        <end position="180"/>
    </location>
</feature>
<feature type="transmembrane region" description="Helical" evidence="5">
    <location>
        <begin position="463"/>
        <end position="481"/>
    </location>
</feature>
<feature type="region of interest" description="Disordered" evidence="4">
    <location>
        <begin position="2035"/>
        <end position="2095"/>
    </location>
</feature>
<dbReference type="InterPro" id="IPR002110">
    <property type="entry name" value="Ankyrin_rpt"/>
</dbReference>
<evidence type="ECO:0000256" key="4">
    <source>
        <dbReference type="SAM" id="MobiDB-lite"/>
    </source>
</evidence>
<feature type="signal peptide" evidence="6">
    <location>
        <begin position="1"/>
        <end position="23"/>
    </location>
</feature>
<feature type="compositionally biased region" description="Polar residues" evidence="4">
    <location>
        <begin position="1164"/>
        <end position="1178"/>
    </location>
</feature>
<protein>
    <recommendedName>
        <fullName evidence="7">DUF7908 domain-containing protein</fullName>
    </recommendedName>
</protein>
<feature type="transmembrane region" description="Helical" evidence="5">
    <location>
        <begin position="282"/>
        <end position="300"/>
    </location>
</feature>
<dbReference type="InterPro" id="IPR036770">
    <property type="entry name" value="Ankyrin_rpt-contain_sf"/>
</dbReference>
<comment type="caution">
    <text evidence="8">The sequence shown here is derived from an EMBL/GenBank/DDBJ whole genome shotgun (WGS) entry which is preliminary data.</text>
</comment>
<evidence type="ECO:0000256" key="1">
    <source>
        <dbReference type="ARBA" id="ARBA00022737"/>
    </source>
</evidence>